<dbReference type="PROSITE" id="PS51742">
    <property type="entry name" value="PPC"/>
    <property type="match status" value="1"/>
</dbReference>
<protein>
    <submittedName>
        <fullName evidence="3">DUF296 domain-containing protein</fullName>
    </submittedName>
</protein>
<evidence type="ECO:0000313" key="3">
    <source>
        <dbReference type="EMBL" id="QDQ27408.1"/>
    </source>
</evidence>
<feature type="domain" description="PPC" evidence="2">
    <location>
        <begin position="43"/>
        <end position="179"/>
    </location>
</feature>
<dbReference type="SUPFAM" id="SSF117856">
    <property type="entry name" value="AF0104/ALDC/Ptd012-like"/>
    <property type="match status" value="1"/>
</dbReference>
<name>A0A516SH96_9NEIS</name>
<dbReference type="Proteomes" id="UP000317550">
    <property type="component" value="Chromosome"/>
</dbReference>
<reference evidence="4" key="1">
    <citation type="submission" date="2019-07" db="EMBL/GenBank/DDBJ databases">
        <title>Chitinimonas sp. nov., isolated from Ny-Alesund, arctica soil.</title>
        <authorList>
            <person name="Xu Q."/>
            <person name="Peng F."/>
        </authorList>
    </citation>
    <scope>NUCLEOTIDE SEQUENCE [LARGE SCALE GENOMIC DNA]</scope>
    <source>
        <strain evidence="4">R3-44</strain>
    </source>
</reference>
<keyword evidence="1" id="KW-0732">Signal</keyword>
<dbReference type="InterPro" id="IPR005175">
    <property type="entry name" value="PPC_dom"/>
</dbReference>
<sequence length="179" mass="18499">MPGKLAALLLASSIMTLSTAQADIPAIATGTAAVNKSNCSQIADTTQAFVLVLDSGDALIESITQCAKDAKLPGAAISGLGQLHDPTLAYFSSDPAAKPVLTTFKGFYELASLTGNISNNDGDYYSHIHVVMGDKKFHAIAGHIAAAKTGMTIEVTIKPFSAGLQRVVDPNTGFGPIVH</sequence>
<dbReference type="KEGG" id="cari:FNU76_14170"/>
<feature type="chain" id="PRO_5022111193" evidence="1">
    <location>
        <begin position="23"/>
        <end position="179"/>
    </location>
</feature>
<dbReference type="Gene3D" id="3.30.1330.80">
    <property type="entry name" value="Hypothetical protein, similar to alpha- acetolactate decarboxylase, domain 2"/>
    <property type="match status" value="1"/>
</dbReference>
<gene>
    <name evidence="3" type="ORF">FNU76_14170</name>
</gene>
<dbReference type="CDD" id="cd11378">
    <property type="entry name" value="DUF296"/>
    <property type="match status" value="1"/>
</dbReference>
<dbReference type="EMBL" id="CP041730">
    <property type="protein sequence ID" value="QDQ27408.1"/>
    <property type="molecule type" value="Genomic_DNA"/>
</dbReference>
<dbReference type="OrthoDB" id="552202at2"/>
<evidence type="ECO:0000259" key="2">
    <source>
        <dbReference type="PROSITE" id="PS51742"/>
    </source>
</evidence>
<proteinExistence type="predicted"/>
<dbReference type="AlphaFoldDB" id="A0A516SH96"/>
<dbReference type="RefSeq" id="WP_144278801.1">
    <property type="nucleotide sequence ID" value="NZ_CP041730.1"/>
</dbReference>
<accession>A0A516SH96</accession>
<evidence type="ECO:0000313" key="4">
    <source>
        <dbReference type="Proteomes" id="UP000317550"/>
    </source>
</evidence>
<feature type="signal peptide" evidence="1">
    <location>
        <begin position="1"/>
        <end position="22"/>
    </location>
</feature>
<dbReference type="Pfam" id="PF03479">
    <property type="entry name" value="PCC"/>
    <property type="match status" value="1"/>
</dbReference>
<evidence type="ECO:0000256" key="1">
    <source>
        <dbReference type="SAM" id="SignalP"/>
    </source>
</evidence>
<dbReference type="PANTHER" id="PTHR34988">
    <property type="entry name" value="PROTEIN, PUTATIVE-RELATED"/>
    <property type="match status" value="1"/>
</dbReference>
<dbReference type="PANTHER" id="PTHR34988:SF1">
    <property type="entry name" value="DNA-BINDING PROTEIN"/>
    <property type="match status" value="1"/>
</dbReference>
<organism evidence="3 4">
    <name type="scientific">Chitinimonas arctica</name>
    <dbReference type="NCBI Taxonomy" id="2594795"/>
    <lineage>
        <taxon>Bacteria</taxon>
        <taxon>Pseudomonadati</taxon>
        <taxon>Pseudomonadota</taxon>
        <taxon>Betaproteobacteria</taxon>
        <taxon>Neisseriales</taxon>
        <taxon>Chitinibacteraceae</taxon>
        <taxon>Chitinimonas</taxon>
    </lineage>
</organism>
<keyword evidence="4" id="KW-1185">Reference proteome</keyword>